<proteinExistence type="predicted"/>
<evidence type="ECO:0000313" key="3">
    <source>
        <dbReference type="Proteomes" id="UP000800981"/>
    </source>
</evidence>
<dbReference type="Proteomes" id="UP000800981">
    <property type="component" value="Unassembled WGS sequence"/>
</dbReference>
<name>A0ABX0GS93_9ACTN</name>
<keyword evidence="3" id="KW-1185">Reference proteome</keyword>
<dbReference type="EMBL" id="JAANNP010000001">
    <property type="protein sequence ID" value="NHC12575.1"/>
    <property type="molecule type" value="Genomic_DNA"/>
</dbReference>
<protein>
    <submittedName>
        <fullName evidence="2">Helix-turn-helix domain-containing protein</fullName>
    </submittedName>
</protein>
<dbReference type="InterPro" id="IPR010093">
    <property type="entry name" value="SinI_DNA-bd"/>
</dbReference>
<accession>A0ABX0GS93</accession>
<evidence type="ECO:0000313" key="2">
    <source>
        <dbReference type="EMBL" id="NHC12575.1"/>
    </source>
</evidence>
<dbReference type="NCBIfam" id="TIGR01764">
    <property type="entry name" value="excise"/>
    <property type="match status" value="1"/>
</dbReference>
<dbReference type="InterPro" id="IPR041657">
    <property type="entry name" value="HTH_17"/>
</dbReference>
<sequence length="55" mass="6458">MSERLLTVEDLASYIAKPKSWVYNNVGDLPALRLGKQLRFRHQDVEEWLNRQATT</sequence>
<organism evidence="2 3">
    <name type="scientific">Motilibacter deserti</name>
    <dbReference type="NCBI Taxonomy" id="2714956"/>
    <lineage>
        <taxon>Bacteria</taxon>
        <taxon>Bacillati</taxon>
        <taxon>Actinomycetota</taxon>
        <taxon>Actinomycetes</taxon>
        <taxon>Motilibacterales</taxon>
        <taxon>Motilibacteraceae</taxon>
        <taxon>Motilibacter</taxon>
    </lineage>
</organism>
<evidence type="ECO:0000259" key="1">
    <source>
        <dbReference type="Pfam" id="PF12728"/>
    </source>
</evidence>
<reference evidence="2 3" key="1">
    <citation type="submission" date="2020-03" db="EMBL/GenBank/DDBJ databases">
        <title>Two novel Motilibacter sp.</title>
        <authorList>
            <person name="Liu S."/>
        </authorList>
    </citation>
    <scope>NUCLEOTIDE SEQUENCE [LARGE SCALE GENOMIC DNA]</scope>
    <source>
        <strain evidence="2 3">E257</strain>
    </source>
</reference>
<feature type="domain" description="Helix-turn-helix" evidence="1">
    <location>
        <begin position="5"/>
        <end position="52"/>
    </location>
</feature>
<dbReference type="Pfam" id="PF12728">
    <property type="entry name" value="HTH_17"/>
    <property type="match status" value="1"/>
</dbReference>
<gene>
    <name evidence="2" type="ORF">G9H71_02100</name>
</gene>
<comment type="caution">
    <text evidence="2">The sequence shown here is derived from an EMBL/GenBank/DDBJ whole genome shotgun (WGS) entry which is preliminary data.</text>
</comment>